<dbReference type="Gene3D" id="3.90.226.10">
    <property type="entry name" value="2-enoyl-CoA Hydratase, Chain A, domain 1"/>
    <property type="match status" value="1"/>
</dbReference>
<evidence type="ECO:0000256" key="1">
    <source>
        <dbReference type="ARBA" id="ARBA00004275"/>
    </source>
</evidence>
<evidence type="ECO:0000256" key="7">
    <source>
        <dbReference type="ARBA" id="ARBA00023098"/>
    </source>
</evidence>
<feature type="domain" description="3-hydroxyacyl-CoA dehydrogenase NAD binding" evidence="14">
    <location>
        <begin position="295"/>
        <end position="470"/>
    </location>
</feature>
<dbReference type="InterPro" id="IPR006176">
    <property type="entry name" value="3-OHacyl-CoA_DH_NAD-bd"/>
</dbReference>
<reference evidence="16" key="1">
    <citation type="journal article" date="2019" name="Int. J. Syst. Evol. Microbiol.">
        <title>The Global Catalogue of Microorganisms (GCM) 10K type strain sequencing project: providing services to taxonomists for standard genome sequencing and annotation.</title>
        <authorList>
            <consortium name="The Broad Institute Genomics Platform"/>
            <consortium name="The Broad Institute Genome Sequencing Center for Infectious Disease"/>
            <person name="Wu L."/>
            <person name="Ma J."/>
        </authorList>
    </citation>
    <scope>NUCLEOTIDE SEQUENCE [LARGE SCALE GENOMIC DNA]</scope>
    <source>
        <strain evidence="16">NBRC 111368</strain>
    </source>
</reference>
<evidence type="ECO:0000256" key="6">
    <source>
        <dbReference type="ARBA" id="ARBA00023027"/>
    </source>
</evidence>
<dbReference type="Gene3D" id="1.10.1040.50">
    <property type="match status" value="1"/>
</dbReference>
<dbReference type="EMBL" id="JBHSWA010000001">
    <property type="protein sequence ID" value="MFC6641085.1"/>
    <property type="molecule type" value="Genomic_DNA"/>
</dbReference>
<evidence type="ECO:0000256" key="4">
    <source>
        <dbReference type="ARBA" id="ARBA00022963"/>
    </source>
</evidence>
<dbReference type="SUPFAM" id="SSF51735">
    <property type="entry name" value="NAD(P)-binding Rossmann-fold domains"/>
    <property type="match status" value="1"/>
</dbReference>
<dbReference type="InterPro" id="IPR008927">
    <property type="entry name" value="6-PGluconate_DH-like_C_sf"/>
</dbReference>
<comment type="caution">
    <text evidence="15">The sequence shown here is derived from an EMBL/GenBank/DDBJ whole genome shotgun (WGS) entry which is preliminary data.</text>
</comment>
<evidence type="ECO:0000256" key="10">
    <source>
        <dbReference type="ARBA" id="ARBA00023239"/>
    </source>
</evidence>
<dbReference type="CDD" id="cd06558">
    <property type="entry name" value="crotonase-like"/>
    <property type="match status" value="1"/>
</dbReference>
<keyword evidence="7" id="KW-0443">Lipid metabolism</keyword>
<keyword evidence="9" id="KW-0413">Isomerase</keyword>
<evidence type="ECO:0000259" key="14">
    <source>
        <dbReference type="Pfam" id="PF02737"/>
    </source>
</evidence>
<dbReference type="Proteomes" id="UP001596403">
    <property type="component" value="Unassembled WGS sequence"/>
</dbReference>
<keyword evidence="3" id="KW-0276">Fatty acid metabolism</keyword>
<comment type="subcellular location">
    <subcellularLocation>
        <location evidence="1">Peroxisome</location>
    </subcellularLocation>
</comment>
<evidence type="ECO:0000256" key="2">
    <source>
        <dbReference type="ARBA" id="ARBA00005005"/>
    </source>
</evidence>
<evidence type="ECO:0000256" key="3">
    <source>
        <dbReference type="ARBA" id="ARBA00022832"/>
    </source>
</evidence>
<keyword evidence="11" id="KW-0511">Multifunctional enzyme</keyword>
<dbReference type="InterPro" id="IPR036291">
    <property type="entry name" value="NAD(P)-bd_dom_sf"/>
</dbReference>
<gene>
    <name evidence="15" type="ORF">ACFQAU_04335</name>
</gene>
<evidence type="ECO:0000256" key="12">
    <source>
        <dbReference type="ARBA" id="ARBA00049556"/>
    </source>
</evidence>
<dbReference type="Pfam" id="PF02737">
    <property type="entry name" value="3HCDH_N"/>
    <property type="match status" value="1"/>
</dbReference>
<organism evidence="15 16">
    <name type="scientific">Sulfitobacter profundi</name>
    <dbReference type="NCBI Taxonomy" id="2679961"/>
    <lineage>
        <taxon>Bacteria</taxon>
        <taxon>Pseudomonadati</taxon>
        <taxon>Pseudomonadota</taxon>
        <taxon>Alphaproteobacteria</taxon>
        <taxon>Rhodobacterales</taxon>
        <taxon>Roseobacteraceae</taxon>
        <taxon>Sulfitobacter</taxon>
    </lineage>
</organism>
<name>A0ABW1YWQ0_9RHOB</name>
<keyword evidence="5" id="KW-0560">Oxidoreductase</keyword>
<dbReference type="InterPro" id="IPR001753">
    <property type="entry name" value="Enoyl-CoA_hydra/iso"/>
</dbReference>
<comment type="catalytic activity">
    <reaction evidence="12">
        <text>a (3S)-3-hydroxyacyl-CoA + NAD(+) = a 3-oxoacyl-CoA + NADH + H(+)</text>
        <dbReference type="Rhea" id="RHEA:22432"/>
        <dbReference type="ChEBI" id="CHEBI:15378"/>
        <dbReference type="ChEBI" id="CHEBI:57318"/>
        <dbReference type="ChEBI" id="CHEBI:57540"/>
        <dbReference type="ChEBI" id="CHEBI:57945"/>
        <dbReference type="ChEBI" id="CHEBI:90726"/>
        <dbReference type="EC" id="1.1.1.35"/>
    </reaction>
</comment>
<keyword evidence="16" id="KW-1185">Reference proteome</keyword>
<dbReference type="Pfam" id="PF00378">
    <property type="entry name" value="ECH_1"/>
    <property type="match status" value="1"/>
</dbReference>
<dbReference type="InterPro" id="IPR006108">
    <property type="entry name" value="3HC_DH_C"/>
</dbReference>
<dbReference type="InterPro" id="IPR029045">
    <property type="entry name" value="ClpP/crotonase-like_dom_sf"/>
</dbReference>
<dbReference type="RefSeq" id="WP_132444848.1">
    <property type="nucleotide sequence ID" value="NZ_JBHSWA010000001.1"/>
</dbReference>
<proteinExistence type="predicted"/>
<evidence type="ECO:0000256" key="9">
    <source>
        <dbReference type="ARBA" id="ARBA00023235"/>
    </source>
</evidence>
<feature type="domain" description="3-hydroxyacyl-CoA dehydrogenase C-terminal" evidence="13">
    <location>
        <begin position="603"/>
        <end position="688"/>
    </location>
</feature>
<evidence type="ECO:0000256" key="11">
    <source>
        <dbReference type="ARBA" id="ARBA00023268"/>
    </source>
</evidence>
<evidence type="ECO:0000313" key="15">
    <source>
        <dbReference type="EMBL" id="MFC6641085.1"/>
    </source>
</evidence>
<dbReference type="SUPFAM" id="SSF52096">
    <property type="entry name" value="ClpP/crotonase"/>
    <property type="match status" value="1"/>
</dbReference>
<evidence type="ECO:0000256" key="8">
    <source>
        <dbReference type="ARBA" id="ARBA00023140"/>
    </source>
</evidence>
<comment type="pathway">
    <text evidence="2">Lipid metabolism; fatty acid beta-oxidation.</text>
</comment>
<sequence>MKDNVSGLVVIETEGEIGLIRLAKPPVNAIGLALRTAIYEGFKTLQKDPAVRAIVLYGEGRFFSAGADIKDFGKADIQPTLPHILKALNDSEKPVIVALHGVAFGGALEVALATHLRVGVGDLRIGLPEVKLGLLPGAGGAQRLPRLSGLAGAIDIICSGRDVSAREALDLGILDRLAEGAPREAGIIAARDVLAGKLAARRTDTRDVAEDLAAVKAAKARLKAKRPALQAPLTALEAVCAATLPIDEGLAKERALFMELMAGEERAALVHAFFAERATVDIPEKAAHPRQIDRIAVIGGGTMGVGIATSLLIGGYHVDLIEAQSERVAQARAGVESNLAGALKRGKLTEQAHDAALAALDCADSLDAAGRADLVIEAIFEDMSAKTALFTKLDTICKPGAILATNTSYLDVNEIAAATKRPQDVIGLHFFSPAHIMRLIEVVVAKETAPDCVASAFALARKLGKVPVRAEVCDGFIGNRILTQYRRAADYLLLDGASFTEIDGALEDFGFAMGPFAVSDLAGLDIAKATRDRKAATRPAEERYSRVADLICDQGWFGRKTGQGYYVYEGGKQQGGNPGAFEIVAAERRALNLPKRSFTSEEIVSRCLTAMIAEAVRVLEEGIALRPVDIDAVELFGYGFPRHRGGPMHQADLIGPAELIRRIELYANDDPQFWQVPHLLRDMAREGRSFADLNGALTGHVTKGSTK</sequence>
<protein>
    <submittedName>
        <fullName evidence="15">3-hydroxyacyl-CoA dehydrogenase NAD-binding domain-containing protein</fullName>
    </submittedName>
</protein>
<feature type="domain" description="3-hydroxyacyl-CoA dehydrogenase C-terminal" evidence="13">
    <location>
        <begin position="475"/>
        <end position="568"/>
    </location>
</feature>
<dbReference type="PANTHER" id="PTHR23309:SF51">
    <property type="entry name" value="3-HYDROXYACYL-COA DEHYDROGENASE-RELATED"/>
    <property type="match status" value="1"/>
</dbReference>
<keyword evidence="8" id="KW-0576">Peroxisome</keyword>
<keyword evidence="10" id="KW-0456">Lyase</keyword>
<dbReference type="Gene3D" id="3.40.50.720">
    <property type="entry name" value="NAD(P)-binding Rossmann-like Domain"/>
    <property type="match status" value="1"/>
</dbReference>
<evidence type="ECO:0000259" key="13">
    <source>
        <dbReference type="Pfam" id="PF00725"/>
    </source>
</evidence>
<evidence type="ECO:0000313" key="16">
    <source>
        <dbReference type="Proteomes" id="UP001596403"/>
    </source>
</evidence>
<keyword evidence="4" id="KW-0442">Lipid degradation</keyword>
<dbReference type="SUPFAM" id="SSF48179">
    <property type="entry name" value="6-phosphogluconate dehydrogenase C-terminal domain-like"/>
    <property type="match status" value="2"/>
</dbReference>
<keyword evidence="6" id="KW-0520">NAD</keyword>
<dbReference type="PANTHER" id="PTHR23309">
    <property type="entry name" value="3-HYDROXYACYL-COA DEHYROGENASE"/>
    <property type="match status" value="1"/>
</dbReference>
<accession>A0ABW1YWQ0</accession>
<dbReference type="Pfam" id="PF00725">
    <property type="entry name" value="3HCDH"/>
    <property type="match status" value="2"/>
</dbReference>
<evidence type="ECO:0000256" key="5">
    <source>
        <dbReference type="ARBA" id="ARBA00023002"/>
    </source>
</evidence>